<organism evidence="1 2">
    <name type="scientific">Pseudoclavibacter albus</name>
    <dbReference type="NCBI Taxonomy" id="272241"/>
    <lineage>
        <taxon>Bacteria</taxon>
        <taxon>Bacillati</taxon>
        <taxon>Actinomycetota</taxon>
        <taxon>Actinomycetes</taxon>
        <taxon>Micrococcales</taxon>
        <taxon>Microbacteriaceae</taxon>
        <taxon>Pseudoclavibacter</taxon>
    </lineage>
</organism>
<evidence type="ECO:0000313" key="1">
    <source>
        <dbReference type="EMBL" id="MCT2043471.1"/>
    </source>
</evidence>
<reference evidence="1 2" key="1">
    <citation type="submission" date="2022-04" db="EMBL/GenBank/DDBJ databases">
        <title>Human microbiome associated bacterial genomes.</title>
        <authorList>
            <person name="Sandstrom S."/>
            <person name="Salamzade R."/>
            <person name="Kalan L.R."/>
        </authorList>
    </citation>
    <scope>NUCLEOTIDE SEQUENCE [LARGE SCALE GENOMIC DNA]</scope>
    <source>
        <strain evidence="2">p3-SID1799</strain>
    </source>
</reference>
<keyword evidence="2" id="KW-1185">Reference proteome</keyword>
<protein>
    <submittedName>
        <fullName evidence="1">Uncharacterized protein</fullName>
    </submittedName>
</protein>
<name>A0ABT2HZ81_9MICO</name>
<feature type="non-terminal residue" evidence="1">
    <location>
        <position position="189"/>
    </location>
</feature>
<accession>A0ABT2HZ81</accession>
<dbReference type="EMBL" id="JALXSQ010000046">
    <property type="protein sequence ID" value="MCT2043471.1"/>
    <property type="molecule type" value="Genomic_DNA"/>
</dbReference>
<comment type="caution">
    <text evidence="1">The sequence shown here is derived from an EMBL/GenBank/DDBJ whole genome shotgun (WGS) entry which is preliminary data.</text>
</comment>
<dbReference type="Proteomes" id="UP001525379">
    <property type="component" value="Unassembled WGS sequence"/>
</dbReference>
<sequence length="189" mass="19919">MSLTNYVAARTPAVEAALSALRAEAGSRHAAWTTIAFTASTTTGTPLAEVDMTVSGGPLGGGQQVTPTDKECDLLRTIANEQLEHDPRISSFEITMVWNEPGETLEVYREGAGEGLSELERFLEGEVLPTPRLAHLASMPMYDGARLNSSIVAEAGGLDMAAAKRLLGAEGEEARLRAEHKLALAAASA</sequence>
<proteinExistence type="predicted"/>
<gene>
    <name evidence="1" type="ORF">M3D15_09055</name>
</gene>
<dbReference type="RefSeq" id="WP_260104621.1">
    <property type="nucleotide sequence ID" value="NZ_JALXSQ010000046.1"/>
</dbReference>
<evidence type="ECO:0000313" key="2">
    <source>
        <dbReference type="Proteomes" id="UP001525379"/>
    </source>
</evidence>